<feature type="transmembrane region" description="Helical" evidence="7">
    <location>
        <begin position="169"/>
        <end position="190"/>
    </location>
</feature>
<dbReference type="RefSeq" id="WP_081778162.1">
    <property type="nucleotide sequence ID" value="NZ_AYZF01000017.1"/>
</dbReference>
<keyword evidence="5 7" id="KW-1133">Transmembrane helix</keyword>
<dbReference type="GO" id="GO:0022857">
    <property type="term" value="F:transmembrane transporter activity"/>
    <property type="evidence" value="ECO:0007669"/>
    <property type="project" value="InterPro"/>
</dbReference>
<feature type="transmembrane region" description="Helical" evidence="7">
    <location>
        <begin position="77"/>
        <end position="99"/>
    </location>
</feature>
<keyword evidence="4 7" id="KW-0812">Transmembrane</keyword>
<feature type="transmembrane region" description="Helical" evidence="7">
    <location>
        <begin position="50"/>
        <end position="70"/>
    </location>
</feature>
<comment type="subcellular location">
    <subcellularLocation>
        <location evidence="1">Cell membrane</location>
        <topology evidence="1">Multi-pass membrane protein</topology>
    </subcellularLocation>
</comment>
<feature type="transmembrane region" description="Helical" evidence="7">
    <location>
        <begin position="220"/>
        <end position="241"/>
    </location>
</feature>
<evidence type="ECO:0000256" key="7">
    <source>
        <dbReference type="SAM" id="Phobius"/>
    </source>
</evidence>
<dbReference type="InterPro" id="IPR011701">
    <property type="entry name" value="MFS"/>
</dbReference>
<feature type="transmembrane region" description="Helical" evidence="7">
    <location>
        <begin position="143"/>
        <end position="163"/>
    </location>
</feature>
<keyword evidence="6 7" id="KW-0472">Membrane</keyword>
<feature type="transmembrane region" description="Helical" evidence="7">
    <location>
        <begin position="261"/>
        <end position="279"/>
    </location>
</feature>
<accession>A0A023CUY5</accession>
<dbReference type="CDD" id="cd06173">
    <property type="entry name" value="MFS_MefA_like"/>
    <property type="match status" value="1"/>
</dbReference>
<dbReference type="Pfam" id="PF07690">
    <property type="entry name" value="MFS_1"/>
    <property type="match status" value="1"/>
</dbReference>
<proteinExistence type="predicted"/>
<dbReference type="STRING" id="1423806.FD15_GL002115"/>
<keyword evidence="10" id="KW-1185">Reference proteome</keyword>
<feature type="domain" description="Major facilitator superfamily (MFS) profile" evidence="8">
    <location>
        <begin position="12"/>
        <end position="398"/>
    </location>
</feature>
<evidence type="ECO:0000256" key="1">
    <source>
        <dbReference type="ARBA" id="ARBA00004651"/>
    </source>
</evidence>
<dbReference type="PANTHER" id="PTHR23513">
    <property type="entry name" value="INTEGRAL MEMBRANE EFFLUX PROTEIN-RELATED"/>
    <property type="match status" value="1"/>
</dbReference>
<keyword evidence="2" id="KW-0813">Transport</keyword>
<dbReference type="AlphaFoldDB" id="A0A023CUY5"/>
<feature type="transmembrane region" description="Helical" evidence="7">
    <location>
        <begin position="344"/>
        <end position="366"/>
    </location>
</feature>
<sequence length="405" mass="44301">MSNSSKLLHQKAFRNFLSADVISGLGVGMTTVGANWYMLSQTHSNRLVGFYLTINVLAGFIMSPIAGIITDKFSRKVVILWTFVVRAIAIAAIAVYFYIAGFDVWAMYLLAIVTGAGWITYMSASRSYVQAVLPQNLFGSANAFIEVSLQVGMFFAGAISGIILNYTGFLVILIINVLVFIIASCLVVTIQSDTISKKNKEQTEKKRHSGIRYLVQQKSILNIGFLSILPLIVTQLFNVSSPDYVSTVLKANSVVYGIADMSYGIGGLVAGILTGFLLNHFHSKKLIILFFSSASLGLILLYLGRLIPLMYLCTFVLGLSNSSLRVIINTVLMSKVKQSFMGRVTSLWNGLAQLIEVFASTLIGTLNDQLGANFGFLIMFLIMFGGVCWSFAAIRSNQNKKNRAA</sequence>
<protein>
    <recommendedName>
        <fullName evidence="8">Major facilitator superfamily (MFS) profile domain-containing protein</fullName>
    </recommendedName>
</protein>
<feature type="transmembrane region" description="Helical" evidence="7">
    <location>
        <begin position="105"/>
        <end position="122"/>
    </location>
</feature>
<reference evidence="9 10" key="1">
    <citation type="journal article" date="2015" name="Genome Announc.">
        <title>Expanding the biotechnology potential of lactobacilli through comparative genomics of 213 strains and associated genera.</title>
        <authorList>
            <person name="Sun Z."/>
            <person name="Harris H.M."/>
            <person name="McCann A."/>
            <person name="Guo C."/>
            <person name="Argimon S."/>
            <person name="Zhang W."/>
            <person name="Yang X."/>
            <person name="Jeffery I.B."/>
            <person name="Cooney J.C."/>
            <person name="Kagawa T.F."/>
            <person name="Liu W."/>
            <person name="Song Y."/>
            <person name="Salvetti E."/>
            <person name="Wrobel A."/>
            <person name="Rasinkangas P."/>
            <person name="Parkhill J."/>
            <person name="Rea M.C."/>
            <person name="O'Sullivan O."/>
            <person name="Ritari J."/>
            <person name="Douillard F.P."/>
            <person name="Paul Ross R."/>
            <person name="Yang R."/>
            <person name="Briner A.E."/>
            <person name="Felis G.E."/>
            <person name="de Vos W.M."/>
            <person name="Barrangou R."/>
            <person name="Klaenhammer T.R."/>
            <person name="Caufield P.W."/>
            <person name="Cui Y."/>
            <person name="Zhang H."/>
            <person name="O'Toole P.W."/>
        </authorList>
    </citation>
    <scope>NUCLEOTIDE SEQUENCE [LARGE SCALE GENOMIC DNA]</scope>
    <source>
        <strain evidence="9 10">DSM 21376</strain>
    </source>
</reference>
<dbReference type="OrthoDB" id="9775268at2"/>
<feature type="transmembrane region" description="Helical" evidence="7">
    <location>
        <begin position="309"/>
        <end position="332"/>
    </location>
</feature>
<name>A0A023CUY5_9LACO</name>
<evidence type="ECO:0000256" key="2">
    <source>
        <dbReference type="ARBA" id="ARBA00022448"/>
    </source>
</evidence>
<evidence type="ECO:0000256" key="5">
    <source>
        <dbReference type="ARBA" id="ARBA00022989"/>
    </source>
</evidence>
<dbReference type="PATRIC" id="fig|1423806.3.peg.2156"/>
<evidence type="ECO:0000256" key="6">
    <source>
        <dbReference type="ARBA" id="ARBA00023136"/>
    </source>
</evidence>
<feature type="transmembrane region" description="Helical" evidence="7">
    <location>
        <begin position="372"/>
        <end position="394"/>
    </location>
</feature>
<organism evidence="9 10">
    <name type="scientific">Liquorilactobacillus sucicola DSM 21376 = JCM 15457</name>
    <dbReference type="NCBI Taxonomy" id="1423806"/>
    <lineage>
        <taxon>Bacteria</taxon>
        <taxon>Bacillati</taxon>
        <taxon>Bacillota</taxon>
        <taxon>Bacilli</taxon>
        <taxon>Lactobacillales</taxon>
        <taxon>Lactobacillaceae</taxon>
        <taxon>Liquorilactobacillus</taxon>
    </lineage>
</organism>
<dbReference type="InterPro" id="IPR036259">
    <property type="entry name" value="MFS_trans_sf"/>
</dbReference>
<dbReference type="Gene3D" id="1.20.1250.20">
    <property type="entry name" value="MFS general substrate transporter like domains"/>
    <property type="match status" value="1"/>
</dbReference>
<dbReference type="PROSITE" id="PS50850">
    <property type="entry name" value="MFS"/>
    <property type="match status" value="1"/>
</dbReference>
<evidence type="ECO:0000256" key="3">
    <source>
        <dbReference type="ARBA" id="ARBA00022475"/>
    </source>
</evidence>
<dbReference type="InterPro" id="IPR020846">
    <property type="entry name" value="MFS_dom"/>
</dbReference>
<comment type="caution">
    <text evidence="9">The sequence shown here is derived from an EMBL/GenBank/DDBJ whole genome shotgun (WGS) entry which is preliminary data.</text>
</comment>
<gene>
    <name evidence="9" type="ORF">FD15_GL002115</name>
</gene>
<evidence type="ECO:0000259" key="8">
    <source>
        <dbReference type="PROSITE" id="PS50850"/>
    </source>
</evidence>
<feature type="transmembrane region" description="Helical" evidence="7">
    <location>
        <begin position="12"/>
        <end position="38"/>
    </location>
</feature>
<feature type="transmembrane region" description="Helical" evidence="7">
    <location>
        <begin position="286"/>
        <end position="303"/>
    </location>
</feature>
<dbReference type="Proteomes" id="UP000050961">
    <property type="component" value="Unassembled WGS sequence"/>
</dbReference>
<dbReference type="EMBL" id="AYZF01000017">
    <property type="protein sequence ID" value="KRN05553.1"/>
    <property type="molecule type" value="Genomic_DNA"/>
</dbReference>
<dbReference type="eggNOG" id="COG2814">
    <property type="taxonomic scope" value="Bacteria"/>
</dbReference>
<dbReference type="PANTHER" id="PTHR23513:SF11">
    <property type="entry name" value="STAPHYLOFERRIN A TRANSPORTER"/>
    <property type="match status" value="1"/>
</dbReference>
<dbReference type="SUPFAM" id="SSF103473">
    <property type="entry name" value="MFS general substrate transporter"/>
    <property type="match status" value="1"/>
</dbReference>
<evidence type="ECO:0000313" key="10">
    <source>
        <dbReference type="Proteomes" id="UP000050961"/>
    </source>
</evidence>
<keyword evidence="3" id="KW-1003">Cell membrane</keyword>
<evidence type="ECO:0000313" key="9">
    <source>
        <dbReference type="EMBL" id="KRN05553.1"/>
    </source>
</evidence>
<evidence type="ECO:0000256" key="4">
    <source>
        <dbReference type="ARBA" id="ARBA00022692"/>
    </source>
</evidence>
<dbReference type="GO" id="GO:0005886">
    <property type="term" value="C:plasma membrane"/>
    <property type="evidence" value="ECO:0007669"/>
    <property type="project" value="UniProtKB-SubCell"/>
</dbReference>